<sequence length="140" mass="16145">MSGDVMVDAPRKHNVSKMRVHDYLYDSAFIVSGARDYARTSFKAAMASAQLVMYYPNCRLPTHIDRSYSAYLKRVKEGNSLPTPEFCGKDSYKYTAVMRHARAWMELVECGQFPSWIKNRDTIISDVVMKDWLFRQGVSI</sequence>
<dbReference type="AlphaFoldDB" id="A0A922MF49"/>
<evidence type="ECO:0000313" key="2">
    <source>
        <dbReference type="Proteomes" id="UP000814243"/>
    </source>
</evidence>
<gene>
    <name evidence="1" type="ORF">HF086_009507</name>
</gene>
<organism evidence="1 2">
    <name type="scientific">Spodoptera exigua</name>
    <name type="common">Beet armyworm</name>
    <name type="synonym">Noctua fulgens</name>
    <dbReference type="NCBI Taxonomy" id="7107"/>
    <lineage>
        <taxon>Eukaryota</taxon>
        <taxon>Metazoa</taxon>
        <taxon>Ecdysozoa</taxon>
        <taxon>Arthropoda</taxon>
        <taxon>Hexapoda</taxon>
        <taxon>Insecta</taxon>
        <taxon>Pterygota</taxon>
        <taxon>Neoptera</taxon>
        <taxon>Endopterygota</taxon>
        <taxon>Lepidoptera</taxon>
        <taxon>Glossata</taxon>
        <taxon>Ditrysia</taxon>
        <taxon>Noctuoidea</taxon>
        <taxon>Noctuidae</taxon>
        <taxon>Amphipyrinae</taxon>
        <taxon>Spodoptera</taxon>
    </lineage>
</organism>
<name>A0A922MF49_SPOEX</name>
<dbReference type="EMBL" id="JACEFF010000571">
    <property type="protein sequence ID" value="KAH9635167.1"/>
    <property type="molecule type" value="Genomic_DNA"/>
</dbReference>
<evidence type="ECO:0000313" key="1">
    <source>
        <dbReference type="EMBL" id="KAH9635167.1"/>
    </source>
</evidence>
<dbReference type="Proteomes" id="UP000814243">
    <property type="component" value="Unassembled WGS sequence"/>
</dbReference>
<protein>
    <submittedName>
        <fullName evidence="1">Uncharacterized protein</fullName>
    </submittedName>
</protein>
<reference evidence="1" key="1">
    <citation type="journal article" date="2021" name="G3 (Bethesda)">
        <title>Genome and transcriptome analysis of the beet armyworm Spodoptera exigua reveals targets for pest control. .</title>
        <authorList>
            <person name="Simon S."/>
            <person name="Breeschoten T."/>
            <person name="Jansen H.J."/>
            <person name="Dirks R.P."/>
            <person name="Schranz M.E."/>
            <person name="Ros V.I.D."/>
        </authorList>
    </citation>
    <scope>NUCLEOTIDE SEQUENCE</scope>
    <source>
        <strain evidence="1">TB_SE_WUR_2020</strain>
    </source>
</reference>
<comment type="caution">
    <text evidence="1">The sequence shown here is derived from an EMBL/GenBank/DDBJ whole genome shotgun (WGS) entry which is preliminary data.</text>
</comment>
<proteinExistence type="predicted"/>
<accession>A0A922MF49</accession>